<keyword evidence="2" id="KW-1133">Transmembrane helix</keyword>
<feature type="compositionally biased region" description="Basic and acidic residues" evidence="1">
    <location>
        <begin position="81"/>
        <end position="115"/>
    </location>
</feature>
<keyword evidence="2" id="KW-0812">Transmembrane</keyword>
<evidence type="ECO:0000256" key="2">
    <source>
        <dbReference type="SAM" id="Phobius"/>
    </source>
</evidence>
<feature type="region of interest" description="Disordered" evidence="1">
    <location>
        <begin position="63"/>
        <end position="130"/>
    </location>
</feature>
<dbReference type="AlphaFoldDB" id="A0A420ZB24"/>
<evidence type="ECO:0000313" key="4">
    <source>
        <dbReference type="Proteomes" id="UP000281261"/>
    </source>
</evidence>
<feature type="transmembrane region" description="Helical" evidence="2">
    <location>
        <begin position="21"/>
        <end position="54"/>
    </location>
</feature>
<sequence length="148" mass="16347">MLILALIASYAADKRFGHLYGAAFLLLPIFIGIITYAVVGILLALVEILGVLALARRKPAALPAPALEKEGKPKPVKPVGKPKEKSKLEEPKPEKPTPEQKPKPAKPDAKKELPMLKHIPKPRHLGEIRKENLHKLVKNLNEESEEDL</sequence>
<organism evidence="3 4">
    <name type="scientific">candidate division Kazan bacterium</name>
    <dbReference type="NCBI Taxonomy" id="2202143"/>
    <lineage>
        <taxon>Bacteria</taxon>
        <taxon>Bacteria division Kazan-3B-28</taxon>
    </lineage>
</organism>
<dbReference type="Proteomes" id="UP000281261">
    <property type="component" value="Unassembled WGS sequence"/>
</dbReference>
<reference evidence="3 4" key="1">
    <citation type="submission" date="2018-06" db="EMBL/GenBank/DDBJ databases">
        <title>Extensive metabolic versatility and redundancy in microbially diverse, dynamic hydrothermal sediments.</title>
        <authorList>
            <person name="Dombrowski N."/>
            <person name="Teske A."/>
            <person name="Baker B.J."/>
        </authorList>
    </citation>
    <scope>NUCLEOTIDE SEQUENCE [LARGE SCALE GENOMIC DNA]</scope>
    <source>
        <strain evidence="3">B79_G16</strain>
    </source>
</reference>
<accession>A0A420ZB24</accession>
<gene>
    <name evidence="3" type="ORF">DRH29_05595</name>
</gene>
<protein>
    <submittedName>
        <fullName evidence="3">Uncharacterized protein</fullName>
    </submittedName>
</protein>
<evidence type="ECO:0000313" key="3">
    <source>
        <dbReference type="EMBL" id="RLC35885.1"/>
    </source>
</evidence>
<name>A0A420ZB24_UNCK3</name>
<proteinExistence type="predicted"/>
<keyword evidence="2" id="KW-0472">Membrane</keyword>
<dbReference type="EMBL" id="QMNG01000108">
    <property type="protein sequence ID" value="RLC35885.1"/>
    <property type="molecule type" value="Genomic_DNA"/>
</dbReference>
<comment type="caution">
    <text evidence="3">The sequence shown here is derived from an EMBL/GenBank/DDBJ whole genome shotgun (WGS) entry which is preliminary data.</text>
</comment>
<evidence type="ECO:0000256" key="1">
    <source>
        <dbReference type="SAM" id="MobiDB-lite"/>
    </source>
</evidence>